<comment type="similarity">
    <text evidence="2">Belongs to the class-II fumarase/aspartase family.</text>
</comment>
<dbReference type="RefSeq" id="WP_150403396.1">
    <property type="nucleotide sequence ID" value="NZ_VXLC01000008.1"/>
</dbReference>
<dbReference type="EC" id="5.5.1.2" evidence="4"/>
<dbReference type="InterPro" id="IPR012789">
    <property type="entry name" value="Protocat_PcaB-like"/>
</dbReference>
<dbReference type="InterPro" id="IPR022761">
    <property type="entry name" value="Fumarate_lyase_N"/>
</dbReference>
<keyword evidence="4" id="KW-0413">Isomerase</keyword>
<evidence type="ECO:0000256" key="1">
    <source>
        <dbReference type="ARBA" id="ARBA00023239"/>
    </source>
</evidence>
<protein>
    <submittedName>
        <fullName evidence="4">3-carboxy-cis,cis-muconate cycloisomerase</fullName>
        <ecNumber evidence="4">5.5.1.2</ecNumber>
    </submittedName>
</protein>
<evidence type="ECO:0000259" key="3">
    <source>
        <dbReference type="SMART" id="SM00998"/>
    </source>
</evidence>
<dbReference type="Proteomes" id="UP000323876">
    <property type="component" value="Unassembled WGS sequence"/>
</dbReference>
<dbReference type="OrthoDB" id="9768878at2"/>
<dbReference type="PRINTS" id="PR00149">
    <property type="entry name" value="FUMRATELYASE"/>
</dbReference>
<evidence type="ECO:0000313" key="4">
    <source>
        <dbReference type="EMBL" id="KAA8887065.1"/>
    </source>
</evidence>
<dbReference type="InterPro" id="IPR000362">
    <property type="entry name" value="Fumarate_lyase_fam"/>
</dbReference>
<dbReference type="Gene3D" id="1.10.275.10">
    <property type="entry name" value="Fumarase/aspartase (N-terminal domain)"/>
    <property type="match status" value="1"/>
</dbReference>
<keyword evidence="5" id="KW-1185">Reference proteome</keyword>
<dbReference type="PANTHER" id="PTHR43172:SF2">
    <property type="entry name" value="ADENYLOSUCCINATE LYASE C-TERMINAL DOMAIN-CONTAINING PROTEIN"/>
    <property type="match status" value="1"/>
</dbReference>
<keyword evidence="1" id="KW-0456">Lyase</keyword>
<dbReference type="SUPFAM" id="SSF48557">
    <property type="entry name" value="L-aspartase-like"/>
    <property type="match status" value="1"/>
</dbReference>
<dbReference type="InterPro" id="IPR019468">
    <property type="entry name" value="AdenyloSucc_lyase_C"/>
</dbReference>
<evidence type="ECO:0000256" key="2">
    <source>
        <dbReference type="ARBA" id="ARBA00034772"/>
    </source>
</evidence>
<dbReference type="GO" id="GO:0047472">
    <property type="term" value="F:3-carboxy-cis,cis-muconate cycloisomerase activity"/>
    <property type="evidence" value="ECO:0007669"/>
    <property type="project" value="UniProtKB-EC"/>
</dbReference>
<sequence length="449" mass="46480">MATGGLFDGVLAAGPVAELVSDRAWVQAMLDFEAALAAASAASGVIPAEAATAIEKCCRAEIYDIAALGADAVRIGNPAGPLVRALTARVEPAAAAYVHLGATSQDVIDTAAMLLSARALAALRTDLHVCATRLAQLAEEHAGTATVGRSLLQQALPVTFGLTAAGWLGGVIAALDRIDLVRRERLAVQFGGAVGTLAALRGNGIPVLSELARRLELAEPSLAWHTERSRIAEVAGVLGQTCGAVAKIARDITLLAQTEIAEVREQGPPGSGGSSTMPHKQNPVAAVLAAGSAAQGPGLVADLLAAGGHEHQRAAGAWHAEWRPLTELLRSAGSAVHWLRVCLERLQVDPVRMRDNLESTGGLLVVENVAIELVSVAGGAVGRQEATDVVAACCLRASSGDLAELLAADSTIGKFLNRNRIEELLDPASYLGSAAEFVRRALRDWQSRL</sequence>
<reference evidence="4 5" key="1">
    <citation type="submission" date="2019-09" db="EMBL/GenBank/DDBJ databases">
        <authorList>
            <person name="Wang X."/>
        </authorList>
    </citation>
    <scope>NUCLEOTIDE SEQUENCE [LARGE SCALE GENOMIC DNA]</scope>
    <source>
        <strain evidence="4 5">CICC 11023</strain>
    </source>
</reference>
<feature type="domain" description="Adenylosuccinate lyase C-terminal" evidence="3">
    <location>
        <begin position="361"/>
        <end position="442"/>
    </location>
</feature>
<dbReference type="SMART" id="SM00998">
    <property type="entry name" value="ADSL_C"/>
    <property type="match status" value="1"/>
</dbReference>
<evidence type="ECO:0000313" key="5">
    <source>
        <dbReference type="Proteomes" id="UP000323876"/>
    </source>
</evidence>
<dbReference type="GO" id="GO:0016829">
    <property type="term" value="F:lyase activity"/>
    <property type="evidence" value="ECO:0007669"/>
    <property type="project" value="UniProtKB-KW"/>
</dbReference>
<dbReference type="GO" id="GO:0019619">
    <property type="term" value="P:3,4-dihydroxybenzoate catabolic process"/>
    <property type="evidence" value="ECO:0007669"/>
    <property type="project" value="InterPro"/>
</dbReference>
<organism evidence="4 5">
    <name type="scientific">Nocardia colli</name>
    <dbReference type="NCBI Taxonomy" id="2545717"/>
    <lineage>
        <taxon>Bacteria</taxon>
        <taxon>Bacillati</taxon>
        <taxon>Actinomycetota</taxon>
        <taxon>Actinomycetes</taxon>
        <taxon>Mycobacteriales</taxon>
        <taxon>Nocardiaceae</taxon>
        <taxon>Nocardia</taxon>
    </lineage>
</organism>
<dbReference type="CDD" id="cd01597">
    <property type="entry name" value="pCLME"/>
    <property type="match status" value="1"/>
</dbReference>
<dbReference type="InterPro" id="IPR024083">
    <property type="entry name" value="Fumarase/histidase_N"/>
</dbReference>
<dbReference type="Gene3D" id="1.10.40.30">
    <property type="entry name" value="Fumarase/aspartase (C-terminal domain)"/>
    <property type="match status" value="1"/>
</dbReference>
<dbReference type="AlphaFoldDB" id="A0A5N0EG24"/>
<dbReference type="InterPro" id="IPR008948">
    <property type="entry name" value="L-Aspartase-like"/>
</dbReference>
<dbReference type="PANTHER" id="PTHR43172">
    <property type="entry name" value="ADENYLOSUCCINATE LYASE"/>
    <property type="match status" value="1"/>
</dbReference>
<dbReference type="NCBIfam" id="TIGR02426">
    <property type="entry name" value="protocat_pcaB"/>
    <property type="match status" value="1"/>
</dbReference>
<comment type="caution">
    <text evidence="4">The sequence shown here is derived from an EMBL/GenBank/DDBJ whole genome shotgun (WGS) entry which is preliminary data.</text>
</comment>
<dbReference type="PROSITE" id="PS00163">
    <property type="entry name" value="FUMARATE_LYASES"/>
    <property type="match status" value="1"/>
</dbReference>
<accession>A0A5N0EG24</accession>
<dbReference type="Pfam" id="PF10397">
    <property type="entry name" value="ADSL_C"/>
    <property type="match status" value="1"/>
</dbReference>
<dbReference type="EMBL" id="VXLC01000008">
    <property type="protein sequence ID" value="KAA8887065.1"/>
    <property type="molecule type" value="Genomic_DNA"/>
</dbReference>
<dbReference type="InterPro" id="IPR020557">
    <property type="entry name" value="Fumarate_lyase_CS"/>
</dbReference>
<proteinExistence type="inferred from homology"/>
<name>A0A5N0EG24_9NOCA</name>
<dbReference type="Pfam" id="PF00206">
    <property type="entry name" value="Lyase_1"/>
    <property type="match status" value="1"/>
</dbReference>
<dbReference type="Gene3D" id="1.20.200.10">
    <property type="entry name" value="Fumarase/aspartase (Central domain)"/>
    <property type="match status" value="1"/>
</dbReference>
<gene>
    <name evidence="4" type="primary">pcaB</name>
    <name evidence="4" type="ORF">F3087_19295</name>
</gene>